<accession>A0ABS6F4K7</accession>
<evidence type="ECO:0000256" key="2">
    <source>
        <dbReference type="SAM" id="Phobius"/>
    </source>
</evidence>
<organism evidence="7 8">
    <name type="scientific">Clostridium simiarum</name>
    <dbReference type="NCBI Taxonomy" id="2841506"/>
    <lineage>
        <taxon>Bacteria</taxon>
        <taxon>Bacillati</taxon>
        <taxon>Bacillota</taxon>
        <taxon>Clostridia</taxon>
        <taxon>Eubacteriales</taxon>
        <taxon>Clostridiaceae</taxon>
        <taxon>Clostridium</taxon>
    </lineage>
</organism>
<sequence>MFNRENIEHIKSLSSYGILIVVLAFMLYCNQKLKKNNKKMRLTLLEEESRREELQKEVDNLSTILVSSDDAIICSNLDGTILRWNKSAEEIYGYTEEEAIGKNISIISGRENIKEVQWLSSNLEVGETIKNYETKRYTKDGREISICVTLSPIKDNEGNILYVAGIDREITEKVKDREKLIKSYDELSMVYNQLAATEDELRNQIIELKNHEKALKLSEERYKLVLEGANDAIWELDFSDDSFFISSKWEVISENTILDIDDLNEAISRYVHPEDIETVIKELQDHITGNSDNKEYYQSEFRIKTKYGKYKWVNSRGKIIRDSDGNAIKMAGSITDINEKKESQEKIRYLAYYDPLTNLPNRLWLKEKLNEIIEESGKNNEKFALLFIDIDNFKMINDILGHDFGDDVMKGISSTINQKLPPAAIMGRNGGDEFMVILKNTSHLKEVCALCHNILEPFKTSINIKDTNIYTGISMGICIYPFDGSTPKELLRNSDAALYHAKKNGKNQYCVFNKTMAEEIIRKGTIEKGLREALINNEFIMYYQPQLDIKTGKIGGYEALIRWNSKELGWVSPGEFIPVAEESGIIRDIGFWVIKDVCRQIRIWKEKNLKLSSIAINISPIQLHESRFIENMLYILQSEGLSPEDLEIEITENVLINFYDKNILVLNRLKDLNFSVALDDFGTGYSSLNYLRVMPINKLKIDKSFIDFIEKDKNITEGIIELSHNMGIEVVAEGVETQGQVSILESMSCDKIQGYYFSKPLSAEEVEIFADPKNVSVSRNKP</sequence>
<dbReference type="Proteomes" id="UP000736583">
    <property type="component" value="Unassembled WGS sequence"/>
</dbReference>
<keyword evidence="2" id="KW-0472">Membrane</keyword>
<dbReference type="RefSeq" id="WP_216457255.1">
    <property type="nucleotide sequence ID" value="NZ_JAHLQL010000004.1"/>
</dbReference>
<dbReference type="InterPro" id="IPR013655">
    <property type="entry name" value="PAS_fold_3"/>
</dbReference>
<dbReference type="CDD" id="cd01948">
    <property type="entry name" value="EAL"/>
    <property type="match status" value="1"/>
</dbReference>
<dbReference type="Pfam" id="PF00990">
    <property type="entry name" value="GGDEF"/>
    <property type="match status" value="1"/>
</dbReference>
<dbReference type="InterPro" id="IPR001633">
    <property type="entry name" value="EAL_dom"/>
</dbReference>
<feature type="coiled-coil region" evidence="1">
    <location>
        <begin position="30"/>
        <end position="64"/>
    </location>
</feature>
<feature type="domain" description="EAL" evidence="5">
    <location>
        <begin position="523"/>
        <end position="774"/>
    </location>
</feature>
<dbReference type="PANTHER" id="PTHR44757:SF2">
    <property type="entry name" value="BIOFILM ARCHITECTURE MAINTENANCE PROTEIN MBAA"/>
    <property type="match status" value="1"/>
</dbReference>
<dbReference type="EMBL" id="JAHLQL010000004">
    <property type="protein sequence ID" value="MBU5592477.1"/>
    <property type="molecule type" value="Genomic_DNA"/>
</dbReference>
<dbReference type="PROSITE" id="PS50887">
    <property type="entry name" value="GGDEF"/>
    <property type="match status" value="1"/>
</dbReference>
<evidence type="ECO:0000259" key="3">
    <source>
        <dbReference type="PROSITE" id="PS50112"/>
    </source>
</evidence>
<evidence type="ECO:0000259" key="4">
    <source>
        <dbReference type="PROSITE" id="PS50113"/>
    </source>
</evidence>
<feature type="transmembrane region" description="Helical" evidence="2">
    <location>
        <begin position="12"/>
        <end position="30"/>
    </location>
</feature>
<dbReference type="PANTHER" id="PTHR44757">
    <property type="entry name" value="DIGUANYLATE CYCLASE DGCP"/>
    <property type="match status" value="1"/>
</dbReference>
<protein>
    <submittedName>
        <fullName evidence="7">EAL domain-containing protein</fullName>
    </submittedName>
</protein>
<dbReference type="Pfam" id="PF13426">
    <property type="entry name" value="PAS_9"/>
    <property type="match status" value="1"/>
</dbReference>
<comment type="caution">
    <text evidence="7">The sequence shown here is derived from an EMBL/GenBank/DDBJ whole genome shotgun (WGS) entry which is preliminary data.</text>
</comment>
<dbReference type="Pfam" id="PF08447">
    <property type="entry name" value="PAS_3"/>
    <property type="match status" value="1"/>
</dbReference>
<evidence type="ECO:0000313" key="8">
    <source>
        <dbReference type="Proteomes" id="UP000736583"/>
    </source>
</evidence>
<dbReference type="PROSITE" id="PS50113">
    <property type="entry name" value="PAC"/>
    <property type="match status" value="2"/>
</dbReference>
<dbReference type="NCBIfam" id="TIGR00229">
    <property type="entry name" value="sensory_box"/>
    <property type="match status" value="2"/>
</dbReference>
<dbReference type="InterPro" id="IPR001610">
    <property type="entry name" value="PAC"/>
</dbReference>
<proteinExistence type="predicted"/>
<name>A0ABS6F4K7_9CLOT</name>
<dbReference type="SMART" id="SM00091">
    <property type="entry name" value="PAS"/>
    <property type="match status" value="2"/>
</dbReference>
<dbReference type="SMART" id="SM00086">
    <property type="entry name" value="PAC"/>
    <property type="match status" value="2"/>
</dbReference>
<dbReference type="CDD" id="cd00130">
    <property type="entry name" value="PAS"/>
    <property type="match status" value="2"/>
</dbReference>
<feature type="domain" description="PAC" evidence="4">
    <location>
        <begin position="297"/>
        <end position="349"/>
    </location>
</feature>
<evidence type="ECO:0000313" key="7">
    <source>
        <dbReference type="EMBL" id="MBU5592477.1"/>
    </source>
</evidence>
<feature type="domain" description="PAS" evidence="3">
    <location>
        <begin position="57"/>
        <end position="103"/>
    </location>
</feature>
<feature type="domain" description="GGDEF" evidence="6">
    <location>
        <begin position="381"/>
        <end position="514"/>
    </location>
</feature>
<evidence type="ECO:0000256" key="1">
    <source>
        <dbReference type="SAM" id="Coils"/>
    </source>
</evidence>
<dbReference type="PROSITE" id="PS50883">
    <property type="entry name" value="EAL"/>
    <property type="match status" value="1"/>
</dbReference>
<dbReference type="InterPro" id="IPR000160">
    <property type="entry name" value="GGDEF_dom"/>
</dbReference>
<dbReference type="InterPro" id="IPR052155">
    <property type="entry name" value="Biofilm_reg_signaling"/>
</dbReference>
<keyword evidence="8" id="KW-1185">Reference proteome</keyword>
<feature type="domain" description="PAS" evidence="3">
    <location>
        <begin position="218"/>
        <end position="290"/>
    </location>
</feature>
<dbReference type="SMART" id="SM00267">
    <property type="entry name" value="GGDEF"/>
    <property type="match status" value="1"/>
</dbReference>
<dbReference type="InterPro" id="IPR000700">
    <property type="entry name" value="PAS-assoc_C"/>
</dbReference>
<gene>
    <name evidence="7" type="ORF">KQI89_12000</name>
</gene>
<dbReference type="PROSITE" id="PS50112">
    <property type="entry name" value="PAS"/>
    <property type="match status" value="2"/>
</dbReference>
<feature type="coiled-coil region" evidence="1">
    <location>
        <begin position="184"/>
        <end position="221"/>
    </location>
</feature>
<feature type="domain" description="PAC" evidence="4">
    <location>
        <begin position="130"/>
        <end position="182"/>
    </location>
</feature>
<dbReference type="InterPro" id="IPR000014">
    <property type="entry name" value="PAS"/>
</dbReference>
<reference evidence="7 8" key="1">
    <citation type="submission" date="2021-06" db="EMBL/GenBank/DDBJ databases">
        <authorList>
            <person name="Sun Q."/>
            <person name="Li D."/>
        </authorList>
    </citation>
    <scope>NUCLEOTIDE SEQUENCE [LARGE SCALE GENOMIC DNA]</scope>
    <source>
        <strain evidence="7 8">MSJ-4</strain>
    </source>
</reference>
<dbReference type="SMART" id="SM00052">
    <property type="entry name" value="EAL"/>
    <property type="match status" value="1"/>
</dbReference>
<dbReference type="CDD" id="cd01949">
    <property type="entry name" value="GGDEF"/>
    <property type="match status" value="1"/>
</dbReference>
<keyword evidence="1" id="KW-0175">Coiled coil</keyword>
<evidence type="ECO:0000259" key="6">
    <source>
        <dbReference type="PROSITE" id="PS50887"/>
    </source>
</evidence>
<keyword evidence="2" id="KW-1133">Transmembrane helix</keyword>
<evidence type="ECO:0000259" key="5">
    <source>
        <dbReference type="PROSITE" id="PS50883"/>
    </source>
</evidence>
<dbReference type="NCBIfam" id="TIGR00254">
    <property type="entry name" value="GGDEF"/>
    <property type="match status" value="1"/>
</dbReference>
<keyword evidence="2" id="KW-0812">Transmembrane</keyword>
<dbReference type="Pfam" id="PF00563">
    <property type="entry name" value="EAL"/>
    <property type="match status" value="1"/>
</dbReference>